<evidence type="ECO:0000259" key="3">
    <source>
        <dbReference type="Pfam" id="PF00892"/>
    </source>
</evidence>
<dbReference type="EMBL" id="ABVR01000036">
    <property type="protein sequence ID" value="EEG90986.1"/>
    <property type="molecule type" value="Genomic_DNA"/>
</dbReference>
<evidence type="ECO:0000256" key="2">
    <source>
        <dbReference type="SAM" id="Phobius"/>
    </source>
</evidence>
<reference evidence="4 5" key="1">
    <citation type="submission" date="2009-02" db="EMBL/GenBank/DDBJ databases">
        <authorList>
            <person name="Fulton L."/>
            <person name="Clifton S."/>
            <person name="Fulton B."/>
            <person name="Xu J."/>
            <person name="Minx P."/>
            <person name="Pepin K.H."/>
            <person name="Johnson M."/>
            <person name="Bhonagiri V."/>
            <person name="Nash W.E."/>
            <person name="Mardis E.R."/>
            <person name="Wilson R.K."/>
        </authorList>
    </citation>
    <scope>NUCLEOTIDE SEQUENCE [LARGE SCALE GENOMIC DNA]</scope>
    <source>
        <strain evidence="4 5">ATCC 27758</strain>
    </source>
</reference>
<dbReference type="InterPro" id="IPR000620">
    <property type="entry name" value="EamA_dom"/>
</dbReference>
<accession>C0B6R6</accession>
<sequence length="71" mass="7845">MMKKWLAIGGLILVTVIWGGGFVASDMALGSMKPFQIMMVRFFLLASVLMGMISMGQHKKKKGNLRSVQVQ</sequence>
<proteinExistence type="inferred from homology"/>
<evidence type="ECO:0000256" key="1">
    <source>
        <dbReference type="ARBA" id="ARBA00007362"/>
    </source>
</evidence>
<keyword evidence="2" id="KW-1133">Transmembrane helix</keyword>
<comment type="similarity">
    <text evidence="1">Belongs to the EamA transporter family.</text>
</comment>
<keyword evidence="2" id="KW-0472">Membrane</keyword>
<protein>
    <recommendedName>
        <fullName evidence="3">EamA domain-containing protein</fullName>
    </recommendedName>
</protein>
<comment type="caution">
    <text evidence="4">The sequence shown here is derived from an EMBL/GenBank/DDBJ whole genome shotgun (WGS) entry which is preliminary data.</text>
</comment>
<evidence type="ECO:0000313" key="5">
    <source>
        <dbReference type="Proteomes" id="UP000003793"/>
    </source>
</evidence>
<reference evidence="4 5" key="2">
    <citation type="submission" date="2009-03" db="EMBL/GenBank/DDBJ databases">
        <title>Draft genome sequence of Coprococcus comes (ATCC 27758).</title>
        <authorList>
            <person name="Sudarsanam P."/>
            <person name="Ley R."/>
            <person name="Guruge J."/>
            <person name="Turnbaugh P.J."/>
            <person name="Mahowald M."/>
            <person name="Liep D."/>
            <person name="Gordon J."/>
        </authorList>
    </citation>
    <scope>NUCLEOTIDE SEQUENCE [LARGE SCALE GENOMIC DNA]</scope>
    <source>
        <strain evidence="4 5">ATCC 27758</strain>
    </source>
</reference>
<feature type="domain" description="EamA" evidence="3">
    <location>
        <begin position="7"/>
        <end position="61"/>
    </location>
</feature>
<dbReference type="GO" id="GO:0016020">
    <property type="term" value="C:membrane"/>
    <property type="evidence" value="ECO:0007669"/>
    <property type="project" value="InterPro"/>
</dbReference>
<keyword evidence="2" id="KW-0812">Transmembrane</keyword>
<organism evidence="4 5">
    <name type="scientific">Coprococcus comes ATCC 27758</name>
    <dbReference type="NCBI Taxonomy" id="470146"/>
    <lineage>
        <taxon>Bacteria</taxon>
        <taxon>Bacillati</taxon>
        <taxon>Bacillota</taxon>
        <taxon>Clostridia</taxon>
        <taxon>Lachnospirales</taxon>
        <taxon>Lachnospiraceae</taxon>
        <taxon>Coprococcus</taxon>
    </lineage>
</organism>
<feature type="transmembrane region" description="Helical" evidence="2">
    <location>
        <begin position="35"/>
        <end position="56"/>
    </location>
</feature>
<dbReference type="HOGENOM" id="CLU_2733099_0_0_9"/>
<gene>
    <name evidence="4" type="ORF">COPCOM_00837</name>
</gene>
<evidence type="ECO:0000313" key="4">
    <source>
        <dbReference type="EMBL" id="EEG90986.1"/>
    </source>
</evidence>
<name>C0B6R6_9FIRM</name>
<dbReference type="Proteomes" id="UP000003793">
    <property type="component" value="Unassembled WGS sequence"/>
</dbReference>
<dbReference type="AlphaFoldDB" id="C0B6R6"/>
<dbReference type="Pfam" id="PF00892">
    <property type="entry name" value="EamA"/>
    <property type="match status" value="1"/>
</dbReference>